<gene>
    <name evidence="2" type="ORF">CSOL1703_00007143</name>
</gene>
<dbReference type="InterPro" id="IPR027417">
    <property type="entry name" value="P-loop_NTPase"/>
</dbReference>
<dbReference type="AlphaFoldDB" id="A0A9P0EN66"/>
<dbReference type="Pfam" id="PF13521">
    <property type="entry name" value="AAA_28"/>
    <property type="match status" value="1"/>
</dbReference>
<dbReference type="SUPFAM" id="SSF52540">
    <property type="entry name" value="P-loop containing nucleoside triphosphate hydrolases"/>
    <property type="match status" value="1"/>
</dbReference>
<comment type="caution">
    <text evidence="2">The sequence shown here is derived from an EMBL/GenBank/DDBJ whole genome shotgun (WGS) entry which is preliminary data.</text>
</comment>
<dbReference type="InterPro" id="IPR038727">
    <property type="entry name" value="NadR/Ttd14_AAA_dom"/>
</dbReference>
<sequence length="108" mass="11690">MPWLPVRGPQSTGKTTLVNGLMEEFQALRGTIPTLLRNGGHPEITRSEPNALATNTGCTREVEHTALGKSLWSASDRSALDLIVYAHTYAGTDAAKKITESGTWQAIR</sequence>
<proteinExistence type="predicted"/>
<keyword evidence="3" id="KW-1185">Reference proteome</keyword>
<name>A0A9P0EN66_9HYPO</name>
<dbReference type="OrthoDB" id="6118920at2759"/>
<evidence type="ECO:0000313" key="2">
    <source>
        <dbReference type="EMBL" id="CAH0057366.1"/>
    </source>
</evidence>
<evidence type="ECO:0000259" key="1">
    <source>
        <dbReference type="Pfam" id="PF13521"/>
    </source>
</evidence>
<dbReference type="Gene3D" id="3.40.50.300">
    <property type="entry name" value="P-loop containing nucleotide triphosphate hydrolases"/>
    <property type="match status" value="1"/>
</dbReference>
<accession>A0A9P0EN66</accession>
<organism evidence="2 3">
    <name type="scientific">Clonostachys solani</name>
    <dbReference type="NCBI Taxonomy" id="160281"/>
    <lineage>
        <taxon>Eukaryota</taxon>
        <taxon>Fungi</taxon>
        <taxon>Dikarya</taxon>
        <taxon>Ascomycota</taxon>
        <taxon>Pezizomycotina</taxon>
        <taxon>Sordariomycetes</taxon>
        <taxon>Hypocreomycetidae</taxon>
        <taxon>Hypocreales</taxon>
        <taxon>Bionectriaceae</taxon>
        <taxon>Clonostachys</taxon>
    </lineage>
</organism>
<reference evidence="2" key="1">
    <citation type="submission" date="2021-10" db="EMBL/GenBank/DDBJ databases">
        <authorList>
            <person name="Piombo E."/>
        </authorList>
    </citation>
    <scope>NUCLEOTIDE SEQUENCE</scope>
</reference>
<dbReference type="EMBL" id="CABFOC020000074">
    <property type="protein sequence ID" value="CAH0057366.1"/>
    <property type="molecule type" value="Genomic_DNA"/>
</dbReference>
<evidence type="ECO:0000313" key="3">
    <source>
        <dbReference type="Proteomes" id="UP000775872"/>
    </source>
</evidence>
<feature type="domain" description="NadR/Ttd14 AAA" evidence="1">
    <location>
        <begin position="8"/>
        <end position="100"/>
    </location>
</feature>
<protein>
    <recommendedName>
        <fullName evidence="1">NadR/Ttd14 AAA domain-containing protein</fullName>
    </recommendedName>
</protein>
<dbReference type="Proteomes" id="UP000775872">
    <property type="component" value="Unassembled WGS sequence"/>
</dbReference>